<dbReference type="Proteomes" id="UP000006671">
    <property type="component" value="Unassembled WGS sequence"/>
</dbReference>
<evidence type="ECO:0000256" key="1">
    <source>
        <dbReference type="SAM" id="MobiDB-lite"/>
    </source>
</evidence>
<feature type="transmembrane region" description="Helical" evidence="2">
    <location>
        <begin position="40"/>
        <end position="65"/>
    </location>
</feature>
<dbReference type="Gene3D" id="3.30.450.20">
    <property type="entry name" value="PAS domain"/>
    <property type="match status" value="2"/>
</dbReference>
<dbReference type="OrthoDB" id="10256417at2759"/>
<dbReference type="SUPFAM" id="SSF55073">
    <property type="entry name" value="Nucleotide cyclase"/>
    <property type="match status" value="1"/>
</dbReference>
<evidence type="ECO:0000256" key="2">
    <source>
        <dbReference type="SAM" id="Phobius"/>
    </source>
</evidence>
<evidence type="ECO:0000313" key="3">
    <source>
        <dbReference type="EMBL" id="EFC39653.1"/>
    </source>
</evidence>
<keyword evidence="2" id="KW-1133">Transmembrane helix</keyword>
<proteinExistence type="predicted"/>
<dbReference type="OMA" id="ISITIGW"/>
<keyword evidence="4" id="KW-1185">Reference proteome</keyword>
<dbReference type="VEuPathDB" id="AmoebaDB:NAEGRDRAFT_72588"/>
<protein>
    <submittedName>
        <fullName evidence="3">Predicted protein</fullName>
    </submittedName>
</protein>
<dbReference type="EMBL" id="GG738898">
    <property type="protein sequence ID" value="EFC39653.1"/>
    <property type="molecule type" value="Genomic_DNA"/>
</dbReference>
<dbReference type="RefSeq" id="XP_002672397.1">
    <property type="nucleotide sequence ID" value="XM_002672351.1"/>
</dbReference>
<accession>D2VUA1</accession>
<dbReference type="GeneID" id="8855760"/>
<dbReference type="AlphaFoldDB" id="D2VUA1"/>
<keyword evidence="2" id="KW-0812">Transmembrane</keyword>
<dbReference type="InterPro" id="IPR029787">
    <property type="entry name" value="Nucleotide_cyclase"/>
</dbReference>
<organism evidence="4">
    <name type="scientific">Naegleria gruberi</name>
    <name type="common">Amoeba</name>
    <dbReference type="NCBI Taxonomy" id="5762"/>
    <lineage>
        <taxon>Eukaryota</taxon>
        <taxon>Discoba</taxon>
        <taxon>Heterolobosea</taxon>
        <taxon>Tetramitia</taxon>
        <taxon>Eutetramitia</taxon>
        <taxon>Vahlkampfiidae</taxon>
        <taxon>Naegleria</taxon>
    </lineage>
</organism>
<feature type="transmembrane region" description="Helical" evidence="2">
    <location>
        <begin position="386"/>
        <end position="409"/>
    </location>
</feature>
<keyword evidence="2" id="KW-0472">Membrane</keyword>
<sequence length="820" mass="92572">MTKIAPEEKQPPRQSLDILQDETDSNAELFAKPANSNRNFLLKFILSIRLFLIIAIVLIVLMTAIPIWSAAYTMNEAAALEQVDVLITNMNEKIQAFMNGQLIPAKYIADSLADDYHNYHIDFADTVLTYLYQRIKTFGVTVTNFCLGEQGNNALYAFSADVKTKSLALAMKRQKGNFVVYAANMTTGLYNPNSYSTNITYAVGKTDYYLESIELMKMYPDGAFGAPYKVINGPQSTYWSTPIYNRTELPSGKKNRIGFAKINISLDAIAQFLSAIKVLEKGYVILSEYGNDYIIGSSLTIPDIVLKRMKATNVTTRGAGTLMTKLLQHQKDNNLNETTDIRLTLTNDAGESFLVSSSPYIFFNLKWRMTLVFDEREVKNGIIMSSYVIIGVSIGVCLLGVIMSILIGWSVASPFIKLQQDFKKIEILDLANIKPRSSIFTEANAIYSSLTETVRWLGEIRAFIPDSVLNQLEMTKLETEDDKQDNNHHNAYESFHSRKESRSHMSHSSGNHSKISKKENIANNLFKLGLSMKECAIIYLTVPNLNEDSYEFESGMLSNLISKALTSISTICKTSKADLQIKSYNEYVITFTDKNPQAAALETSLKILTLLNSLNETLSKDNQPKIKMCASGASGNGIMGNVGSKQMRFFAMIGSVINRAKELNEFSNFLDIPIVCDWSSYKFTKQSFIFRPVERIFAENHHIHSVYQLLKRSQVQDDEWLYELEQKKANSKMDEFNADFCQIFETENGINQEQVDNILSHLSSHKSSGVEDKVVERLEHLLTKSHSQHEEKSLNFMNYHTVVGSHFTSYLKPGEPIFKL</sequence>
<name>D2VUA1_NAEGR</name>
<feature type="region of interest" description="Disordered" evidence="1">
    <location>
        <begin position="495"/>
        <end position="514"/>
    </location>
</feature>
<dbReference type="Gene3D" id="3.30.70.1230">
    <property type="entry name" value="Nucleotide cyclase"/>
    <property type="match status" value="1"/>
</dbReference>
<gene>
    <name evidence="3" type="ORF">NAEGRDRAFT_72588</name>
</gene>
<reference evidence="3 4" key="1">
    <citation type="journal article" date="2010" name="Cell">
        <title>The genome of Naegleria gruberi illuminates early eukaryotic versatility.</title>
        <authorList>
            <person name="Fritz-Laylin L.K."/>
            <person name="Prochnik S.E."/>
            <person name="Ginger M.L."/>
            <person name="Dacks J.B."/>
            <person name="Carpenter M.L."/>
            <person name="Field M.C."/>
            <person name="Kuo A."/>
            <person name="Paredez A."/>
            <person name="Chapman J."/>
            <person name="Pham J."/>
            <person name="Shu S."/>
            <person name="Neupane R."/>
            <person name="Cipriano M."/>
            <person name="Mancuso J."/>
            <person name="Tu H."/>
            <person name="Salamov A."/>
            <person name="Lindquist E."/>
            <person name="Shapiro H."/>
            <person name="Lucas S."/>
            <person name="Grigoriev I.V."/>
            <person name="Cande W.Z."/>
            <person name="Fulton C."/>
            <person name="Rokhsar D.S."/>
            <person name="Dawson S.C."/>
        </authorList>
    </citation>
    <scope>NUCLEOTIDE SEQUENCE [LARGE SCALE GENOMIC DNA]</scope>
    <source>
        <strain evidence="3 4">NEG-M</strain>
    </source>
</reference>
<evidence type="ECO:0000313" key="4">
    <source>
        <dbReference type="Proteomes" id="UP000006671"/>
    </source>
</evidence>
<dbReference type="KEGG" id="ngr:NAEGRDRAFT_72588"/>
<dbReference type="InParanoid" id="D2VUA1"/>